<gene>
    <name evidence="2" type="ORF">LIER_18679</name>
</gene>
<sequence>MERSQSKYGSHGDHDDSYISFMMTGITTIEEKIASLTKMVEEMAKHIQRLEESLSHMIEKILDHEHRTQATEASLRATPPQEAPSISKEALETPLIPPHQASSTSHGLAMKAVKTPCILVDGTIPAAQLREFILRSIKDTQDEAPPSYTYVKPYSSHIDMLKMPRAINLQNSSGSMA</sequence>
<dbReference type="Proteomes" id="UP001454036">
    <property type="component" value="Unassembled WGS sequence"/>
</dbReference>
<evidence type="ECO:0000313" key="2">
    <source>
        <dbReference type="EMBL" id="GAA0162635.1"/>
    </source>
</evidence>
<keyword evidence="1" id="KW-0175">Coiled coil</keyword>
<protein>
    <submittedName>
        <fullName evidence="2">Uncharacterized protein</fullName>
    </submittedName>
</protein>
<keyword evidence="3" id="KW-1185">Reference proteome</keyword>
<reference evidence="2 3" key="1">
    <citation type="submission" date="2024-01" db="EMBL/GenBank/DDBJ databases">
        <title>The complete chloroplast genome sequence of Lithospermum erythrorhizon: insights into the phylogenetic relationship among Boraginaceae species and the maternal lineages of purple gromwells.</title>
        <authorList>
            <person name="Okada T."/>
            <person name="Watanabe K."/>
        </authorList>
    </citation>
    <scope>NUCLEOTIDE SEQUENCE [LARGE SCALE GENOMIC DNA]</scope>
</reference>
<accession>A0AAV3QJ14</accession>
<evidence type="ECO:0000256" key="1">
    <source>
        <dbReference type="SAM" id="Coils"/>
    </source>
</evidence>
<comment type="caution">
    <text evidence="2">The sequence shown here is derived from an EMBL/GenBank/DDBJ whole genome shotgun (WGS) entry which is preliminary data.</text>
</comment>
<feature type="coiled-coil region" evidence="1">
    <location>
        <begin position="33"/>
        <end position="67"/>
    </location>
</feature>
<dbReference type="PANTHER" id="PTHR33437">
    <property type="entry name" value="OS06G0361200 PROTEIN"/>
    <property type="match status" value="1"/>
</dbReference>
<proteinExistence type="predicted"/>
<dbReference type="EMBL" id="BAABME010004510">
    <property type="protein sequence ID" value="GAA0162635.1"/>
    <property type="molecule type" value="Genomic_DNA"/>
</dbReference>
<dbReference type="PANTHER" id="PTHR33437:SF2">
    <property type="entry name" value="OS06G0361200 PROTEIN"/>
    <property type="match status" value="1"/>
</dbReference>
<organism evidence="2 3">
    <name type="scientific">Lithospermum erythrorhizon</name>
    <name type="common">Purple gromwell</name>
    <name type="synonym">Lithospermum officinale var. erythrorhizon</name>
    <dbReference type="NCBI Taxonomy" id="34254"/>
    <lineage>
        <taxon>Eukaryota</taxon>
        <taxon>Viridiplantae</taxon>
        <taxon>Streptophyta</taxon>
        <taxon>Embryophyta</taxon>
        <taxon>Tracheophyta</taxon>
        <taxon>Spermatophyta</taxon>
        <taxon>Magnoliopsida</taxon>
        <taxon>eudicotyledons</taxon>
        <taxon>Gunneridae</taxon>
        <taxon>Pentapetalae</taxon>
        <taxon>asterids</taxon>
        <taxon>lamiids</taxon>
        <taxon>Boraginales</taxon>
        <taxon>Boraginaceae</taxon>
        <taxon>Boraginoideae</taxon>
        <taxon>Lithospermeae</taxon>
        <taxon>Lithospermum</taxon>
    </lineage>
</organism>
<name>A0AAV3QJ14_LITER</name>
<evidence type="ECO:0000313" key="3">
    <source>
        <dbReference type="Proteomes" id="UP001454036"/>
    </source>
</evidence>
<dbReference type="AlphaFoldDB" id="A0AAV3QJ14"/>